<reference evidence="2" key="1">
    <citation type="submission" date="2022-02" db="EMBL/GenBank/DDBJ databases">
        <authorList>
            <person name="Henning P.M."/>
            <person name="McCubbin A.G."/>
            <person name="Shore J.S."/>
        </authorList>
    </citation>
    <scope>NUCLEOTIDE SEQUENCE</scope>
    <source>
        <strain evidence="2">F60SS</strain>
        <tissue evidence="2">Leaves</tissue>
    </source>
</reference>
<evidence type="ECO:0000256" key="1">
    <source>
        <dbReference type="SAM" id="MobiDB-lite"/>
    </source>
</evidence>
<evidence type="ECO:0000313" key="3">
    <source>
        <dbReference type="Proteomes" id="UP001141552"/>
    </source>
</evidence>
<dbReference type="AlphaFoldDB" id="A0A9Q0GAL2"/>
<reference evidence="2" key="2">
    <citation type="journal article" date="2023" name="Plants (Basel)">
        <title>Annotation of the Turnera subulata (Passifloraceae) Draft Genome Reveals the S-Locus Evolved after the Divergence of Turneroideae from Passifloroideae in a Stepwise Manner.</title>
        <authorList>
            <person name="Henning P.M."/>
            <person name="Roalson E.H."/>
            <person name="Mir W."/>
            <person name="McCubbin A.G."/>
            <person name="Shore J.S."/>
        </authorList>
    </citation>
    <scope>NUCLEOTIDE SEQUENCE</scope>
    <source>
        <strain evidence="2">F60SS</strain>
    </source>
</reference>
<dbReference type="EMBL" id="JAKUCV010001457">
    <property type="protein sequence ID" value="KAJ4846297.1"/>
    <property type="molecule type" value="Genomic_DNA"/>
</dbReference>
<evidence type="ECO:0008006" key="4">
    <source>
        <dbReference type="Google" id="ProtNLM"/>
    </source>
</evidence>
<dbReference type="InterPro" id="IPR035892">
    <property type="entry name" value="C2_domain_sf"/>
</dbReference>
<sequence>MCKGISKMSWNYSMRFYIEDWMLQQNHLRIVFQIRQNQIFGRGHKVVGEVSIPVKALFDNCWDDKEIQHGTYQVMTSSKKPRGSLFFSYNFGEKVKRRPQSSSTSAFGLWHQQKSSQSSSSDSEYQYKSIQYHDEWRPIPSAPYYEEDSSDSEHQYKSIQYHDEWRPIPSAPYYEED</sequence>
<accession>A0A9Q0GAL2</accession>
<dbReference type="PANTHER" id="PTHR32246:SF173">
    <property type="entry name" value="C2 DOMAIN-CONTAINING PROTEIN"/>
    <property type="match status" value="1"/>
</dbReference>
<keyword evidence="3" id="KW-1185">Reference proteome</keyword>
<comment type="caution">
    <text evidence="2">The sequence shown here is derived from an EMBL/GenBank/DDBJ whole genome shotgun (WGS) entry which is preliminary data.</text>
</comment>
<evidence type="ECO:0000313" key="2">
    <source>
        <dbReference type="EMBL" id="KAJ4846297.1"/>
    </source>
</evidence>
<gene>
    <name evidence="2" type="ORF">Tsubulata_042180</name>
</gene>
<dbReference type="SUPFAM" id="SSF49562">
    <property type="entry name" value="C2 domain (Calcium/lipid-binding domain, CaLB)"/>
    <property type="match status" value="1"/>
</dbReference>
<feature type="compositionally biased region" description="Basic and acidic residues" evidence="1">
    <location>
        <begin position="151"/>
        <end position="163"/>
    </location>
</feature>
<name>A0A9Q0GAL2_9ROSI</name>
<dbReference type="PANTHER" id="PTHR32246">
    <property type="entry name" value="INGRESSION PROTEIN FIC1"/>
    <property type="match status" value="1"/>
</dbReference>
<feature type="region of interest" description="Disordered" evidence="1">
    <location>
        <begin position="141"/>
        <end position="163"/>
    </location>
</feature>
<dbReference type="Proteomes" id="UP001141552">
    <property type="component" value="Unassembled WGS sequence"/>
</dbReference>
<organism evidence="2 3">
    <name type="scientific">Turnera subulata</name>
    <dbReference type="NCBI Taxonomy" id="218843"/>
    <lineage>
        <taxon>Eukaryota</taxon>
        <taxon>Viridiplantae</taxon>
        <taxon>Streptophyta</taxon>
        <taxon>Embryophyta</taxon>
        <taxon>Tracheophyta</taxon>
        <taxon>Spermatophyta</taxon>
        <taxon>Magnoliopsida</taxon>
        <taxon>eudicotyledons</taxon>
        <taxon>Gunneridae</taxon>
        <taxon>Pentapetalae</taxon>
        <taxon>rosids</taxon>
        <taxon>fabids</taxon>
        <taxon>Malpighiales</taxon>
        <taxon>Passifloraceae</taxon>
        <taxon>Turnera</taxon>
    </lineage>
</organism>
<proteinExistence type="predicted"/>
<protein>
    <recommendedName>
        <fullName evidence="4">C2 domain-containing protein</fullName>
    </recommendedName>
</protein>
<dbReference type="OrthoDB" id="270970at2759"/>